<sequence>MTEQGVGVVRPLPGEGVVAHLNGLLVVCAAADQAVEDLLAALRETAASGGDGRALARRVAQVLAGTMDRTTGEPVACAIAGPTAGGVAVLVSGAAEATVRGGPDGDVHLSGRDALTWTDRLVRGPVTRIELRLPGAGPSSPYARLDGGVVAGAGVVHDLTEAGGTAFPPPPPHRQPMPGPPVLPMEPIAAREPVVPPPSPFGPMDPPFSPGEPHREPGQVPPPPFPRVEPERDSGPFALPPLPGPPMEPLPYPAPPMEPLPYPAPPMEPLPYSGPPAEQVPYPAPPADSFPYPAPPVSGPGPDPVSGPPSGPIFGPMADPVPGFATGPQPEPEQPGAHEEDDAPPARDAGPFEPFMSSPSPASDEEQGESTQLDSAPADGPLPMVYGVDCKNDHFNDPRAQFCAVCGVPIPAHVLVPYKGTRPSLGVLLLDDGVALGLDADYVLGRDPERAPEAQSGEARPARVTSPDGSVSRRHLRIALDGWDVTLVDLGSVNGTQIQPPGDPNFYDIPPNEVVAIAPGTTVRIGVSRTMRYEPHRTA</sequence>
<accession>A0ABV3GG30</accession>
<name>A0ABV3GG30_MICGL</name>
<feature type="domain" description="FHA" evidence="3">
    <location>
        <begin position="442"/>
        <end position="499"/>
    </location>
</feature>
<proteinExistence type="predicted"/>
<dbReference type="CDD" id="cd00060">
    <property type="entry name" value="FHA"/>
    <property type="match status" value="1"/>
</dbReference>
<dbReference type="Proteomes" id="UP001551675">
    <property type="component" value="Unassembled WGS sequence"/>
</dbReference>
<feature type="region of interest" description="Disordered" evidence="2">
    <location>
        <begin position="450"/>
        <end position="470"/>
    </location>
</feature>
<dbReference type="InterPro" id="IPR000253">
    <property type="entry name" value="FHA_dom"/>
</dbReference>
<feature type="compositionally biased region" description="Pro residues" evidence="2">
    <location>
        <begin position="194"/>
        <end position="210"/>
    </location>
</feature>
<evidence type="ECO:0000256" key="1">
    <source>
        <dbReference type="ARBA" id="ARBA00022553"/>
    </source>
</evidence>
<dbReference type="EMBL" id="JBFALK010000009">
    <property type="protein sequence ID" value="MEV0970605.1"/>
    <property type="molecule type" value="Genomic_DNA"/>
</dbReference>
<comment type="caution">
    <text evidence="4">The sequence shown here is derived from an EMBL/GenBank/DDBJ whole genome shotgun (WGS) entry which is preliminary data.</text>
</comment>
<reference evidence="4 5" key="1">
    <citation type="submission" date="2024-06" db="EMBL/GenBank/DDBJ databases">
        <title>The Natural Products Discovery Center: Release of the First 8490 Sequenced Strains for Exploring Actinobacteria Biosynthetic Diversity.</title>
        <authorList>
            <person name="Kalkreuter E."/>
            <person name="Kautsar S.A."/>
            <person name="Yang D."/>
            <person name="Bader C.D."/>
            <person name="Teijaro C.N."/>
            <person name="Fluegel L."/>
            <person name="Davis C.M."/>
            <person name="Simpson J.R."/>
            <person name="Lauterbach L."/>
            <person name="Steele A.D."/>
            <person name="Gui C."/>
            <person name="Meng S."/>
            <person name="Li G."/>
            <person name="Viehrig K."/>
            <person name="Ye F."/>
            <person name="Su P."/>
            <person name="Kiefer A.F."/>
            <person name="Nichols A."/>
            <person name="Cepeda A.J."/>
            <person name="Yan W."/>
            <person name="Fan B."/>
            <person name="Jiang Y."/>
            <person name="Adhikari A."/>
            <person name="Zheng C.-J."/>
            <person name="Schuster L."/>
            <person name="Cowan T.M."/>
            <person name="Smanski M.J."/>
            <person name="Chevrette M.G."/>
            <person name="De Carvalho L.P.S."/>
            <person name="Shen B."/>
        </authorList>
    </citation>
    <scope>NUCLEOTIDE SEQUENCE [LARGE SCALE GENOMIC DNA]</scope>
    <source>
        <strain evidence="4 5">NPDC050100</strain>
    </source>
</reference>
<feature type="region of interest" description="Disordered" evidence="2">
    <location>
        <begin position="160"/>
        <end position="380"/>
    </location>
</feature>
<dbReference type="InterPro" id="IPR008984">
    <property type="entry name" value="SMAD_FHA_dom_sf"/>
</dbReference>
<feature type="compositionally biased region" description="Pro residues" evidence="2">
    <location>
        <begin position="167"/>
        <end position="184"/>
    </location>
</feature>
<feature type="compositionally biased region" description="Pro residues" evidence="2">
    <location>
        <begin position="282"/>
        <end position="311"/>
    </location>
</feature>
<feature type="compositionally biased region" description="Pro residues" evidence="2">
    <location>
        <begin position="238"/>
        <end position="274"/>
    </location>
</feature>
<dbReference type="Pfam" id="PF00498">
    <property type="entry name" value="FHA"/>
    <property type="match status" value="1"/>
</dbReference>
<keyword evidence="1" id="KW-0597">Phosphoprotein</keyword>
<evidence type="ECO:0000256" key="2">
    <source>
        <dbReference type="SAM" id="MobiDB-lite"/>
    </source>
</evidence>
<protein>
    <submittedName>
        <fullName evidence="4">FHA domain-containing protein</fullName>
    </submittedName>
</protein>
<gene>
    <name evidence="4" type="ORF">AB0I59_18375</name>
</gene>
<dbReference type="RefSeq" id="WP_061255663.1">
    <property type="nucleotide sequence ID" value="NZ_JBFALK010000009.1"/>
</dbReference>
<evidence type="ECO:0000313" key="5">
    <source>
        <dbReference type="Proteomes" id="UP001551675"/>
    </source>
</evidence>
<dbReference type="Gene3D" id="2.60.200.20">
    <property type="match status" value="1"/>
</dbReference>
<organism evidence="4 5">
    <name type="scientific">Microtetraspora glauca</name>
    <dbReference type="NCBI Taxonomy" id="1996"/>
    <lineage>
        <taxon>Bacteria</taxon>
        <taxon>Bacillati</taxon>
        <taxon>Actinomycetota</taxon>
        <taxon>Actinomycetes</taxon>
        <taxon>Streptosporangiales</taxon>
        <taxon>Streptosporangiaceae</taxon>
        <taxon>Microtetraspora</taxon>
    </lineage>
</organism>
<evidence type="ECO:0000259" key="3">
    <source>
        <dbReference type="PROSITE" id="PS50006"/>
    </source>
</evidence>
<dbReference type="PROSITE" id="PS50006">
    <property type="entry name" value="FHA_DOMAIN"/>
    <property type="match status" value="1"/>
</dbReference>
<evidence type="ECO:0000313" key="4">
    <source>
        <dbReference type="EMBL" id="MEV0970605.1"/>
    </source>
</evidence>
<keyword evidence="5" id="KW-1185">Reference proteome</keyword>
<dbReference type="SUPFAM" id="SSF49879">
    <property type="entry name" value="SMAD/FHA domain"/>
    <property type="match status" value="1"/>
</dbReference>